<evidence type="ECO:0000313" key="2">
    <source>
        <dbReference type="EMBL" id="KAL0355549.1"/>
    </source>
</evidence>
<dbReference type="AlphaFoldDB" id="A0AAW2PH73"/>
<evidence type="ECO:0000256" key="1">
    <source>
        <dbReference type="SAM" id="MobiDB-lite"/>
    </source>
</evidence>
<organism evidence="2">
    <name type="scientific">Sesamum radiatum</name>
    <name type="common">Black benniseed</name>
    <dbReference type="NCBI Taxonomy" id="300843"/>
    <lineage>
        <taxon>Eukaryota</taxon>
        <taxon>Viridiplantae</taxon>
        <taxon>Streptophyta</taxon>
        <taxon>Embryophyta</taxon>
        <taxon>Tracheophyta</taxon>
        <taxon>Spermatophyta</taxon>
        <taxon>Magnoliopsida</taxon>
        <taxon>eudicotyledons</taxon>
        <taxon>Gunneridae</taxon>
        <taxon>Pentapetalae</taxon>
        <taxon>asterids</taxon>
        <taxon>lamiids</taxon>
        <taxon>Lamiales</taxon>
        <taxon>Pedaliaceae</taxon>
        <taxon>Sesamum</taxon>
    </lineage>
</organism>
<comment type="caution">
    <text evidence="2">The sequence shown here is derived from an EMBL/GenBank/DDBJ whole genome shotgun (WGS) entry which is preliminary data.</text>
</comment>
<feature type="compositionally biased region" description="Basic and acidic residues" evidence="1">
    <location>
        <begin position="54"/>
        <end position="65"/>
    </location>
</feature>
<reference evidence="2" key="1">
    <citation type="submission" date="2020-06" db="EMBL/GenBank/DDBJ databases">
        <authorList>
            <person name="Li T."/>
            <person name="Hu X."/>
            <person name="Zhang T."/>
            <person name="Song X."/>
            <person name="Zhang H."/>
            <person name="Dai N."/>
            <person name="Sheng W."/>
            <person name="Hou X."/>
            <person name="Wei L."/>
        </authorList>
    </citation>
    <scope>NUCLEOTIDE SEQUENCE</scope>
    <source>
        <strain evidence="2">G02</strain>
        <tissue evidence="2">Leaf</tissue>
    </source>
</reference>
<name>A0AAW2PH73_SESRA</name>
<protein>
    <submittedName>
        <fullName evidence="2">Uncharacterized protein</fullName>
    </submittedName>
</protein>
<reference evidence="2" key="2">
    <citation type="journal article" date="2024" name="Plant">
        <title>Genomic evolution and insights into agronomic trait innovations of Sesamum species.</title>
        <authorList>
            <person name="Miao H."/>
            <person name="Wang L."/>
            <person name="Qu L."/>
            <person name="Liu H."/>
            <person name="Sun Y."/>
            <person name="Le M."/>
            <person name="Wang Q."/>
            <person name="Wei S."/>
            <person name="Zheng Y."/>
            <person name="Lin W."/>
            <person name="Duan Y."/>
            <person name="Cao H."/>
            <person name="Xiong S."/>
            <person name="Wang X."/>
            <person name="Wei L."/>
            <person name="Li C."/>
            <person name="Ma Q."/>
            <person name="Ju M."/>
            <person name="Zhao R."/>
            <person name="Li G."/>
            <person name="Mu C."/>
            <person name="Tian Q."/>
            <person name="Mei H."/>
            <person name="Zhang T."/>
            <person name="Gao T."/>
            <person name="Zhang H."/>
        </authorList>
    </citation>
    <scope>NUCLEOTIDE SEQUENCE</scope>
    <source>
        <strain evidence="2">G02</strain>
    </source>
</reference>
<feature type="compositionally biased region" description="Polar residues" evidence="1">
    <location>
        <begin position="34"/>
        <end position="44"/>
    </location>
</feature>
<proteinExistence type="predicted"/>
<feature type="region of interest" description="Disordered" evidence="1">
    <location>
        <begin position="23"/>
        <end position="65"/>
    </location>
</feature>
<gene>
    <name evidence="2" type="ORF">Sradi_4001800</name>
</gene>
<sequence length="65" mass="7212">MEDRMNWLETMMVNMMAMMKEMQARSLNARPSLPTGSTSASAQPPTNPLAPNEDDMHIADKEGSD</sequence>
<dbReference type="EMBL" id="JACGWJ010000017">
    <property type="protein sequence ID" value="KAL0355549.1"/>
    <property type="molecule type" value="Genomic_DNA"/>
</dbReference>
<accession>A0AAW2PH73</accession>